<dbReference type="SUPFAM" id="SSF143100">
    <property type="entry name" value="TTHA1013/TTHA0281-like"/>
    <property type="match status" value="1"/>
</dbReference>
<sequence length="71" mass="7814">MYKINVFYSIEDEGYIATVPELPGCSSFGQTREEALEEIEVAKNLWLSAAAAEGRTVPVPHESSVGRRLTV</sequence>
<dbReference type="Gene3D" id="3.30.160.250">
    <property type="match status" value="1"/>
</dbReference>
<name>A0ABT5XH26_9EURY</name>
<evidence type="ECO:0000313" key="3">
    <source>
        <dbReference type="Proteomes" id="UP001215956"/>
    </source>
</evidence>
<dbReference type="Proteomes" id="UP001215956">
    <property type="component" value="Unassembled WGS sequence"/>
</dbReference>
<proteinExistence type="predicted"/>
<accession>A0ABT5XH26</accession>
<dbReference type="InterPro" id="IPR051404">
    <property type="entry name" value="TA_system_antitoxin"/>
</dbReference>
<dbReference type="Pfam" id="PF15919">
    <property type="entry name" value="HicB_lk_antitox"/>
    <property type="match status" value="1"/>
</dbReference>
<feature type="domain" description="HicB-like antitoxin of toxin-antitoxin system" evidence="1">
    <location>
        <begin position="10"/>
        <end position="61"/>
    </location>
</feature>
<dbReference type="InterPro" id="IPR035069">
    <property type="entry name" value="TTHA1013/TTHA0281-like"/>
</dbReference>
<organism evidence="2 3">
    <name type="scientific">Candidatus Methanocrinis alkalitolerans</name>
    <dbReference type="NCBI Taxonomy" id="3033395"/>
    <lineage>
        <taxon>Archaea</taxon>
        <taxon>Methanobacteriati</taxon>
        <taxon>Methanobacteriota</taxon>
        <taxon>Stenosarchaea group</taxon>
        <taxon>Methanomicrobia</taxon>
        <taxon>Methanotrichales</taxon>
        <taxon>Methanotrichaceae</taxon>
        <taxon>Methanocrinis</taxon>
    </lineage>
</organism>
<keyword evidence="3" id="KW-1185">Reference proteome</keyword>
<evidence type="ECO:0000259" key="1">
    <source>
        <dbReference type="Pfam" id="PF15919"/>
    </source>
</evidence>
<protein>
    <submittedName>
        <fullName evidence="2">Type II toxin-antitoxin system HicB family antitoxin</fullName>
    </submittedName>
</protein>
<reference evidence="2 3" key="1">
    <citation type="submission" date="2023-03" db="EMBL/GenBank/DDBJ databases">
        <title>Whole genome sequencing of Methanotrichaceae archaeon M04Ac.</title>
        <authorList>
            <person name="Khomyakova M.A."/>
            <person name="Merkel A.Y."/>
            <person name="Slobodkin A.I."/>
        </authorList>
    </citation>
    <scope>NUCLEOTIDE SEQUENCE [LARGE SCALE GENOMIC DNA]</scope>
    <source>
        <strain evidence="2 3">M04Ac</strain>
    </source>
</reference>
<dbReference type="RefSeq" id="WP_316969714.1">
    <property type="nucleotide sequence ID" value="NZ_JARFPL010000040.1"/>
</dbReference>
<evidence type="ECO:0000313" key="2">
    <source>
        <dbReference type="EMBL" id="MDF0594015.1"/>
    </source>
</evidence>
<comment type="caution">
    <text evidence="2">The sequence shown here is derived from an EMBL/GenBank/DDBJ whole genome shotgun (WGS) entry which is preliminary data.</text>
</comment>
<dbReference type="InterPro" id="IPR031807">
    <property type="entry name" value="HicB-like"/>
</dbReference>
<dbReference type="EMBL" id="JARFPL010000040">
    <property type="protein sequence ID" value="MDF0594015.1"/>
    <property type="molecule type" value="Genomic_DNA"/>
</dbReference>
<dbReference type="PANTHER" id="PTHR34504:SF2">
    <property type="entry name" value="UPF0150 PROTEIN SSL0259"/>
    <property type="match status" value="1"/>
</dbReference>
<gene>
    <name evidence="2" type="ORF">P0O24_10525</name>
</gene>
<dbReference type="PANTHER" id="PTHR34504">
    <property type="entry name" value="ANTITOXIN HICB"/>
    <property type="match status" value="1"/>
</dbReference>